<reference evidence="2 3" key="1">
    <citation type="submission" date="2018-06" db="EMBL/GenBank/DDBJ databases">
        <title>Genomic Encyclopedia of Archaeal and Bacterial Type Strains, Phase II (KMG-II): from individual species to whole genera.</title>
        <authorList>
            <person name="Goeker M."/>
        </authorList>
    </citation>
    <scope>NUCLEOTIDE SEQUENCE [LARGE SCALE GENOMIC DNA]</scope>
    <source>
        <strain evidence="2 3">DSM 19830</strain>
    </source>
</reference>
<dbReference type="AlphaFoldDB" id="A0A2W7RXH9"/>
<gene>
    <name evidence="2" type="ORF">LV85_00860</name>
</gene>
<accession>A0A2W7RXH9</accession>
<keyword evidence="3" id="KW-1185">Reference proteome</keyword>
<evidence type="ECO:0000259" key="1">
    <source>
        <dbReference type="PROSITE" id="PS50024"/>
    </source>
</evidence>
<feature type="domain" description="SEA" evidence="1">
    <location>
        <begin position="99"/>
        <end position="135"/>
    </location>
</feature>
<sequence length="135" mass="15526">MREVPYILFFLLILSSCSEDGQLEQKFQEGTFSGTFQRDLGDSEIANITLTFDGNRWSGFGDYPKYPALCKGTYAIDGKKITFQNECPWTAEFDWTLILSGEYKLTKTGSSLEFSRDYRSATSDKYIDLYRLIKD</sequence>
<dbReference type="Proteomes" id="UP000248882">
    <property type="component" value="Unassembled WGS sequence"/>
</dbReference>
<dbReference type="InterPro" id="IPR000082">
    <property type="entry name" value="SEA_dom"/>
</dbReference>
<dbReference type="PROSITE" id="PS50024">
    <property type="entry name" value="SEA"/>
    <property type="match status" value="1"/>
</dbReference>
<comment type="caution">
    <text evidence="2">The sequence shown here is derived from an EMBL/GenBank/DDBJ whole genome shotgun (WGS) entry which is preliminary data.</text>
</comment>
<organism evidence="2 3">
    <name type="scientific">Algoriphagus chordae</name>
    <dbReference type="NCBI Taxonomy" id="237019"/>
    <lineage>
        <taxon>Bacteria</taxon>
        <taxon>Pseudomonadati</taxon>
        <taxon>Bacteroidota</taxon>
        <taxon>Cytophagia</taxon>
        <taxon>Cytophagales</taxon>
        <taxon>Cyclobacteriaceae</taxon>
        <taxon>Algoriphagus</taxon>
    </lineage>
</organism>
<dbReference type="OrthoDB" id="708590at2"/>
<proteinExistence type="predicted"/>
<dbReference type="PROSITE" id="PS51257">
    <property type="entry name" value="PROKAR_LIPOPROTEIN"/>
    <property type="match status" value="1"/>
</dbReference>
<name>A0A2W7RXH9_9BACT</name>
<protein>
    <recommendedName>
        <fullName evidence="1">SEA domain-containing protein</fullName>
    </recommendedName>
</protein>
<evidence type="ECO:0000313" key="3">
    <source>
        <dbReference type="Proteomes" id="UP000248882"/>
    </source>
</evidence>
<dbReference type="EMBL" id="QKZT01000003">
    <property type="protein sequence ID" value="PZX55635.1"/>
    <property type="molecule type" value="Genomic_DNA"/>
</dbReference>
<evidence type="ECO:0000313" key="2">
    <source>
        <dbReference type="EMBL" id="PZX55635.1"/>
    </source>
</evidence>
<dbReference type="RefSeq" id="WP_111316947.1">
    <property type="nucleotide sequence ID" value="NZ_QKZT01000003.1"/>
</dbReference>